<keyword evidence="4 6" id="KW-1133">Transmembrane helix</keyword>
<dbReference type="PRINTS" id="PR00259">
    <property type="entry name" value="TMFOUR"/>
</dbReference>
<protein>
    <submittedName>
        <fullName evidence="8">Uncharacterized protein</fullName>
    </submittedName>
</protein>
<evidence type="ECO:0000313" key="8">
    <source>
        <dbReference type="EMBL" id="PWA21826.1"/>
    </source>
</evidence>
<keyword evidence="5 6" id="KW-0472">Membrane</keyword>
<dbReference type="InterPro" id="IPR008952">
    <property type="entry name" value="Tetraspanin_EC2_sf"/>
</dbReference>
<dbReference type="AlphaFoldDB" id="A0A315VEK4"/>
<dbReference type="PROSITE" id="PS00421">
    <property type="entry name" value="TM4_1"/>
    <property type="match status" value="1"/>
</dbReference>
<evidence type="ECO:0000256" key="6">
    <source>
        <dbReference type="SAM" id="Phobius"/>
    </source>
</evidence>
<feature type="transmembrane region" description="Helical" evidence="6">
    <location>
        <begin position="280"/>
        <end position="305"/>
    </location>
</feature>
<feature type="transmembrane region" description="Helical" evidence="6">
    <location>
        <begin position="102"/>
        <end position="122"/>
    </location>
</feature>
<evidence type="ECO:0000256" key="3">
    <source>
        <dbReference type="ARBA" id="ARBA00022692"/>
    </source>
</evidence>
<dbReference type="InterPro" id="IPR018503">
    <property type="entry name" value="Tetraspanin_CS"/>
</dbReference>
<dbReference type="Pfam" id="PF00335">
    <property type="entry name" value="Tetraspanin"/>
    <property type="match status" value="1"/>
</dbReference>
<dbReference type="PANTHER" id="PTHR19282">
    <property type="entry name" value="TETRASPANIN"/>
    <property type="match status" value="1"/>
</dbReference>
<dbReference type="PANTHER" id="PTHR19282:SF380">
    <property type="entry name" value="TETRASPANIN-8"/>
    <property type="match status" value="1"/>
</dbReference>
<evidence type="ECO:0000256" key="5">
    <source>
        <dbReference type="ARBA" id="ARBA00023136"/>
    </source>
</evidence>
<feature type="chain" id="PRO_5016266033" evidence="7">
    <location>
        <begin position="28"/>
        <end position="317"/>
    </location>
</feature>
<feature type="signal peptide" evidence="7">
    <location>
        <begin position="1"/>
        <end position="27"/>
    </location>
</feature>
<dbReference type="GO" id="GO:0005886">
    <property type="term" value="C:plasma membrane"/>
    <property type="evidence" value="ECO:0007669"/>
    <property type="project" value="TreeGrafter"/>
</dbReference>
<evidence type="ECO:0000256" key="4">
    <source>
        <dbReference type="ARBA" id="ARBA00022989"/>
    </source>
</evidence>
<dbReference type="Gene3D" id="1.10.1450.10">
    <property type="entry name" value="Tetraspanin"/>
    <property type="match status" value="1"/>
</dbReference>
<reference evidence="8 9" key="1">
    <citation type="journal article" date="2018" name="G3 (Bethesda)">
        <title>A High-Quality Reference Genome for the Invasive Mosquitofish Gambusia affinis Using a Chicago Library.</title>
        <authorList>
            <person name="Hoffberg S.L."/>
            <person name="Troendle N.J."/>
            <person name="Glenn T.C."/>
            <person name="Mahmud O."/>
            <person name="Louha S."/>
            <person name="Chalopin D."/>
            <person name="Bennetzen J.L."/>
            <person name="Mauricio R."/>
        </authorList>
    </citation>
    <scope>NUCLEOTIDE SEQUENCE [LARGE SCALE GENOMIC DNA]</scope>
    <source>
        <strain evidence="8">NE01/NJP1002.9</strain>
        <tissue evidence="8">Muscle</tissue>
    </source>
</reference>
<feature type="transmembrane region" description="Helical" evidence="6">
    <location>
        <begin position="169"/>
        <end position="192"/>
    </location>
</feature>
<keyword evidence="9" id="KW-1185">Reference proteome</keyword>
<evidence type="ECO:0000256" key="1">
    <source>
        <dbReference type="ARBA" id="ARBA00004141"/>
    </source>
</evidence>
<evidence type="ECO:0000313" key="9">
    <source>
        <dbReference type="Proteomes" id="UP000250572"/>
    </source>
</evidence>
<accession>A0A315VEK4</accession>
<comment type="subcellular location">
    <subcellularLocation>
        <location evidence="1">Membrane</location>
        <topology evidence="1">Multi-pass membrane protein</topology>
    </subcellularLocation>
</comment>
<evidence type="ECO:0000256" key="7">
    <source>
        <dbReference type="SAM" id="SignalP"/>
    </source>
</evidence>
<dbReference type="SUPFAM" id="SSF48652">
    <property type="entry name" value="Tetraspanin"/>
    <property type="match status" value="1"/>
</dbReference>
<feature type="transmembrane region" description="Helical" evidence="6">
    <location>
        <begin position="142"/>
        <end position="162"/>
    </location>
</feature>
<gene>
    <name evidence="8" type="ORF">CCH79_00017789</name>
</gene>
<organism evidence="8 9">
    <name type="scientific">Gambusia affinis</name>
    <name type="common">Western mosquitofish</name>
    <name type="synonym">Heterandria affinis</name>
    <dbReference type="NCBI Taxonomy" id="33528"/>
    <lineage>
        <taxon>Eukaryota</taxon>
        <taxon>Metazoa</taxon>
        <taxon>Chordata</taxon>
        <taxon>Craniata</taxon>
        <taxon>Vertebrata</taxon>
        <taxon>Euteleostomi</taxon>
        <taxon>Actinopterygii</taxon>
        <taxon>Neopterygii</taxon>
        <taxon>Teleostei</taxon>
        <taxon>Neoteleostei</taxon>
        <taxon>Acanthomorphata</taxon>
        <taxon>Ovalentaria</taxon>
        <taxon>Atherinomorphae</taxon>
        <taxon>Cyprinodontiformes</taxon>
        <taxon>Poeciliidae</taxon>
        <taxon>Poeciliinae</taxon>
        <taxon>Gambusia</taxon>
    </lineage>
</organism>
<keyword evidence="7" id="KW-0732">Signal</keyword>
<dbReference type="EMBL" id="NHOQ01001892">
    <property type="protein sequence ID" value="PWA21826.1"/>
    <property type="molecule type" value="Genomic_DNA"/>
</dbReference>
<name>A0A315VEK4_GAMAF</name>
<comment type="similarity">
    <text evidence="2">Belongs to the tetraspanin (TM4SF) family.</text>
</comment>
<dbReference type="Proteomes" id="UP000250572">
    <property type="component" value="Unassembled WGS sequence"/>
</dbReference>
<evidence type="ECO:0000256" key="2">
    <source>
        <dbReference type="ARBA" id="ARBA00006840"/>
    </source>
</evidence>
<sequence>MAVNKCVKNLLFLFNLLFWNLLRFSSGSEHHDQTGTRAQISPTVLGFDLLVVSEANLDPDYENMTEHVNQKPVVKEPVSHCAGMKTPTQPDWVMNERRLSSIFISQTGCLVCGCVILGVGIYLKVTKGGNKITDQYLPSFDLMIAIGVIIMVIGFLGCCGAYKESRCMLLVFFIFLLLIFVLLLAAGIVAAIGGGTVKDWLKKKLDEFTPISSQNPEVIADMEKLQRELMCCGLMKGPSDWTKLPDSCKCNSTAPATVCSNGVYKDPCYDKIISYMKDNMVVALGIAFAVAAILLFGMAFSMMLYCQIGRKNAADTA</sequence>
<dbReference type="STRING" id="33528.ENSGAFP00000001101"/>
<proteinExistence type="inferred from homology"/>
<keyword evidence="3 6" id="KW-0812">Transmembrane</keyword>
<comment type="caution">
    <text evidence="8">The sequence shown here is derived from an EMBL/GenBank/DDBJ whole genome shotgun (WGS) entry which is preliminary data.</text>
</comment>
<dbReference type="InterPro" id="IPR018499">
    <property type="entry name" value="Tetraspanin/Peripherin"/>
</dbReference>